<feature type="region of interest" description="Disordered" evidence="1">
    <location>
        <begin position="128"/>
        <end position="154"/>
    </location>
</feature>
<evidence type="ECO:0000256" key="2">
    <source>
        <dbReference type="SAM" id="SignalP"/>
    </source>
</evidence>
<dbReference type="Proteomes" id="UP001165122">
    <property type="component" value="Unassembled WGS sequence"/>
</dbReference>
<dbReference type="EMBL" id="BRXW01000246">
    <property type="protein sequence ID" value="GMI16202.1"/>
    <property type="molecule type" value="Genomic_DNA"/>
</dbReference>
<comment type="caution">
    <text evidence="3">The sequence shown here is derived from an EMBL/GenBank/DDBJ whole genome shotgun (WGS) entry which is preliminary data.</text>
</comment>
<accession>A0A9W7KY72</accession>
<dbReference type="OrthoDB" id="41214at2759"/>
<organism evidence="3 4">
    <name type="scientific">Triparma laevis f. longispina</name>
    <dbReference type="NCBI Taxonomy" id="1714387"/>
    <lineage>
        <taxon>Eukaryota</taxon>
        <taxon>Sar</taxon>
        <taxon>Stramenopiles</taxon>
        <taxon>Ochrophyta</taxon>
        <taxon>Bolidophyceae</taxon>
        <taxon>Parmales</taxon>
        <taxon>Triparmaceae</taxon>
        <taxon>Triparma</taxon>
    </lineage>
</organism>
<evidence type="ECO:0000313" key="3">
    <source>
        <dbReference type="EMBL" id="GMI16202.1"/>
    </source>
</evidence>
<keyword evidence="4" id="KW-1185">Reference proteome</keyword>
<evidence type="ECO:0000256" key="1">
    <source>
        <dbReference type="SAM" id="MobiDB-lite"/>
    </source>
</evidence>
<protein>
    <submittedName>
        <fullName evidence="3">Uncharacterized protein</fullName>
    </submittedName>
</protein>
<feature type="compositionally biased region" description="Low complexity" evidence="1">
    <location>
        <begin position="136"/>
        <end position="147"/>
    </location>
</feature>
<feature type="signal peptide" evidence="2">
    <location>
        <begin position="1"/>
        <end position="17"/>
    </location>
</feature>
<evidence type="ECO:0000313" key="4">
    <source>
        <dbReference type="Proteomes" id="UP001165122"/>
    </source>
</evidence>
<proteinExistence type="predicted"/>
<sequence>MKLSTLSALLLLTSASAFTPAFTPRHGPQSTSLNSLSRTDFLKTALTTTLLLTPTLSTAMDQELVTGPTETWETGKPTQTDRVARYTNARNQLNSNFAPIKRLNLERKSPVTRLDLNSPGFQGYKKTYPGLFGEDAPTAAPAAAPAAQEEKPAA</sequence>
<gene>
    <name evidence="3" type="ORF">TrLO_g12945</name>
</gene>
<keyword evidence="2" id="KW-0732">Signal</keyword>
<name>A0A9W7KY72_9STRA</name>
<feature type="chain" id="PRO_5040825396" evidence="2">
    <location>
        <begin position="18"/>
        <end position="154"/>
    </location>
</feature>
<dbReference type="AlphaFoldDB" id="A0A9W7KY72"/>
<reference evidence="4" key="1">
    <citation type="journal article" date="2023" name="Commun. Biol.">
        <title>Genome analysis of Parmales, the sister group of diatoms, reveals the evolutionary specialization of diatoms from phago-mixotrophs to photoautotrophs.</title>
        <authorList>
            <person name="Ban H."/>
            <person name="Sato S."/>
            <person name="Yoshikawa S."/>
            <person name="Yamada K."/>
            <person name="Nakamura Y."/>
            <person name="Ichinomiya M."/>
            <person name="Sato N."/>
            <person name="Blanc-Mathieu R."/>
            <person name="Endo H."/>
            <person name="Kuwata A."/>
            <person name="Ogata H."/>
        </authorList>
    </citation>
    <scope>NUCLEOTIDE SEQUENCE [LARGE SCALE GENOMIC DNA]</scope>
    <source>
        <strain evidence="4">NIES 3700</strain>
    </source>
</reference>